<organism evidence="3 4">
    <name type="scientific">Hymenoscyphus albidus</name>
    <dbReference type="NCBI Taxonomy" id="595503"/>
    <lineage>
        <taxon>Eukaryota</taxon>
        <taxon>Fungi</taxon>
        <taxon>Dikarya</taxon>
        <taxon>Ascomycota</taxon>
        <taxon>Pezizomycotina</taxon>
        <taxon>Leotiomycetes</taxon>
        <taxon>Helotiales</taxon>
        <taxon>Helotiaceae</taxon>
        <taxon>Hymenoscyphus</taxon>
    </lineage>
</organism>
<feature type="compositionally biased region" description="Basic and acidic residues" evidence="1">
    <location>
        <begin position="116"/>
        <end position="134"/>
    </location>
</feature>
<dbReference type="GO" id="GO:0005762">
    <property type="term" value="C:mitochondrial large ribosomal subunit"/>
    <property type="evidence" value="ECO:0007669"/>
    <property type="project" value="InterPro"/>
</dbReference>
<dbReference type="Gene3D" id="6.20.130.10">
    <property type="match status" value="1"/>
</dbReference>
<dbReference type="InterPro" id="IPR034600">
    <property type="entry name" value="Ribosomal_bL31m"/>
</dbReference>
<dbReference type="InterPro" id="IPR048874">
    <property type="entry name" value="Ribosomal_bL31m_N"/>
</dbReference>
<evidence type="ECO:0000313" key="4">
    <source>
        <dbReference type="Proteomes" id="UP000701801"/>
    </source>
</evidence>
<dbReference type="AlphaFoldDB" id="A0A9N9PXZ0"/>
<feature type="compositionally biased region" description="Basic residues" evidence="1">
    <location>
        <begin position="160"/>
        <end position="169"/>
    </location>
</feature>
<dbReference type="GO" id="GO:0032543">
    <property type="term" value="P:mitochondrial translation"/>
    <property type="evidence" value="ECO:0007669"/>
    <property type="project" value="InterPro"/>
</dbReference>
<dbReference type="EMBL" id="CAJVRM010000041">
    <property type="protein sequence ID" value="CAG8972240.1"/>
    <property type="molecule type" value="Genomic_DNA"/>
</dbReference>
<protein>
    <recommendedName>
        <fullName evidence="2">Ribosomal protein bL31m N-terminal domain-containing protein</fullName>
    </recommendedName>
</protein>
<proteinExistence type="predicted"/>
<dbReference type="PANTHER" id="PTHR28174:SF1">
    <property type="entry name" value="LARGE RIBOSOMAL SUBUNIT PROTEIN BL31M"/>
    <property type="match status" value="1"/>
</dbReference>
<feature type="compositionally biased region" description="Low complexity" evidence="1">
    <location>
        <begin position="1"/>
        <end position="14"/>
    </location>
</feature>
<keyword evidence="4" id="KW-1185">Reference proteome</keyword>
<dbReference type="Proteomes" id="UP000701801">
    <property type="component" value="Unassembled WGS sequence"/>
</dbReference>
<feature type="region of interest" description="Disordered" evidence="1">
    <location>
        <begin position="1"/>
        <end position="22"/>
    </location>
</feature>
<accession>A0A9N9PXZ0</accession>
<reference evidence="3" key="1">
    <citation type="submission" date="2021-07" db="EMBL/GenBank/DDBJ databases">
        <authorList>
            <person name="Durling M."/>
        </authorList>
    </citation>
    <scope>NUCLEOTIDE SEQUENCE</scope>
</reference>
<feature type="domain" description="Ribosomal protein bL31m N-terminal" evidence="2">
    <location>
        <begin position="34"/>
        <end position="79"/>
    </location>
</feature>
<evidence type="ECO:0000256" key="1">
    <source>
        <dbReference type="SAM" id="MobiDB-lite"/>
    </source>
</evidence>
<evidence type="ECO:0000313" key="3">
    <source>
        <dbReference type="EMBL" id="CAG8972240.1"/>
    </source>
</evidence>
<evidence type="ECO:0000259" key="2">
    <source>
        <dbReference type="Pfam" id="PF21492"/>
    </source>
</evidence>
<gene>
    <name evidence="3" type="ORF">HYALB_00001638</name>
</gene>
<sequence>MSLPSRALPRPSLLTNPKSTSITHQTRHATLLHRPQTPYTFTQLITLSDGSTYLTRSTSPAPIHKSTKDIRNHALWQPSLSSLRNVEQDEAGRLRAFRTRFGRGWDLDAATTEEGNEAKASADGKGVDADAKAQEEEDSLMDLISGSAAPIIETKEFPKGKKGKGSKKK</sequence>
<dbReference type="PANTHER" id="PTHR28174">
    <property type="entry name" value="54S RIBOSOMAL PROTEIN L36, MITOCHONDRIAL"/>
    <property type="match status" value="1"/>
</dbReference>
<dbReference type="OrthoDB" id="5587740at2759"/>
<dbReference type="Pfam" id="PF21492">
    <property type="entry name" value="bL31_N"/>
    <property type="match status" value="1"/>
</dbReference>
<dbReference type="GO" id="GO:0003735">
    <property type="term" value="F:structural constituent of ribosome"/>
    <property type="evidence" value="ECO:0007669"/>
    <property type="project" value="InterPro"/>
</dbReference>
<feature type="region of interest" description="Disordered" evidence="1">
    <location>
        <begin position="112"/>
        <end position="169"/>
    </location>
</feature>
<name>A0A9N9PXZ0_9HELO</name>
<comment type="caution">
    <text evidence="3">The sequence shown here is derived from an EMBL/GenBank/DDBJ whole genome shotgun (WGS) entry which is preliminary data.</text>
</comment>